<evidence type="ECO:0000256" key="6">
    <source>
        <dbReference type="SAM" id="Phobius"/>
    </source>
</evidence>
<feature type="transmembrane region" description="Helical" evidence="6">
    <location>
        <begin position="407"/>
        <end position="428"/>
    </location>
</feature>
<comment type="subcellular location">
    <subcellularLocation>
        <location evidence="1">Cell membrane</location>
        <topology evidence="1">Multi-pass membrane protein</topology>
    </subcellularLocation>
</comment>
<feature type="transmembrane region" description="Helical" evidence="6">
    <location>
        <begin position="68"/>
        <end position="91"/>
    </location>
</feature>
<dbReference type="Gene3D" id="1.20.1740.10">
    <property type="entry name" value="Amino acid/polyamine transporter I"/>
    <property type="match status" value="1"/>
</dbReference>
<reference evidence="7 8" key="1">
    <citation type="submission" date="2022-01" db="EMBL/GenBank/DDBJ databases">
        <authorList>
            <person name="Won M."/>
            <person name="Kim S.-J."/>
            <person name="Kwon S.-W."/>
        </authorList>
    </citation>
    <scope>NUCLEOTIDE SEQUENCE [LARGE SCALE GENOMIC DNA]</scope>
    <source>
        <strain evidence="7 8">KCTC 23505</strain>
    </source>
</reference>
<evidence type="ECO:0000256" key="5">
    <source>
        <dbReference type="ARBA" id="ARBA00023136"/>
    </source>
</evidence>
<dbReference type="Proteomes" id="UP001521209">
    <property type="component" value="Unassembled WGS sequence"/>
</dbReference>
<dbReference type="InterPro" id="IPR050367">
    <property type="entry name" value="APC_superfamily"/>
</dbReference>
<feature type="transmembrane region" description="Helical" evidence="6">
    <location>
        <begin position="103"/>
        <end position="125"/>
    </location>
</feature>
<dbReference type="PIRSF" id="PIRSF006060">
    <property type="entry name" value="AA_transporter"/>
    <property type="match status" value="1"/>
</dbReference>
<feature type="transmembrane region" description="Helical" evidence="6">
    <location>
        <begin position="352"/>
        <end position="369"/>
    </location>
</feature>
<evidence type="ECO:0000256" key="3">
    <source>
        <dbReference type="ARBA" id="ARBA00022692"/>
    </source>
</evidence>
<keyword evidence="4 6" id="KW-1133">Transmembrane helix</keyword>
<dbReference type="RefSeq" id="WP_235703840.1">
    <property type="nucleotide sequence ID" value="NZ_JAKGBZ010000012.1"/>
</dbReference>
<keyword evidence="8" id="KW-1185">Reference proteome</keyword>
<name>A0ABS9DV46_9PROT</name>
<organism evidence="7 8">
    <name type="scientific">Acidiphilium iwatense</name>
    <dbReference type="NCBI Taxonomy" id="768198"/>
    <lineage>
        <taxon>Bacteria</taxon>
        <taxon>Pseudomonadati</taxon>
        <taxon>Pseudomonadota</taxon>
        <taxon>Alphaproteobacteria</taxon>
        <taxon>Acetobacterales</taxon>
        <taxon>Acidocellaceae</taxon>
        <taxon>Acidiphilium</taxon>
    </lineage>
</organism>
<dbReference type="PANTHER" id="PTHR42770:SF7">
    <property type="entry name" value="MEMBRANE PROTEIN"/>
    <property type="match status" value="1"/>
</dbReference>
<feature type="transmembrane region" description="Helical" evidence="6">
    <location>
        <begin position="292"/>
        <end position="318"/>
    </location>
</feature>
<feature type="transmembrane region" description="Helical" evidence="6">
    <location>
        <begin position="41"/>
        <end position="62"/>
    </location>
</feature>
<dbReference type="EMBL" id="JAKGBZ010000012">
    <property type="protein sequence ID" value="MCF3946603.1"/>
    <property type="molecule type" value="Genomic_DNA"/>
</dbReference>
<comment type="caution">
    <text evidence="7">The sequence shown here is derived from an EMBL/GenBank/DDBJ whole genome shotgun (WGS) entry which is preliminary data.</text>
</comment>
<protein>
    <submittedName>
        <fullName evidence="7">APC family permease</fullName>
    </submittedName>
</protein>
<feature type="transmembrane region" description="Helical" evidence="6">
    <location>
        <begin position="375"/>
        <end position="395"/>
    </location>
</feature>
<keyword evidence="2" id="KW-1003">Cell membrane</keyword>
<dbReference type="Pfam" id="PF13520">
    <property type="entry name" value="AA_permease_2"/>
    <property type="match status" value="1"/>
</dbReference>
<accession>A0ABS9DV46</accession>
<feature type="transmembrane region" description="Helical" evidence="6">
    <location>
        <begin position="205"/>
        <end position="229"/>
    </location>
</feature>
<feature type="transmembrane region" description="Helical" evidence="6">
    <location>
        <begin position="250"/>
        <end position="272"/>
    </location>
</feature>
<gene>
    <name evidence="7" type="ORF">L2A60_07900</name>
</gene>
<sequence>MFETNRSNPGKSGYPQELARGLNLIENIALVLSDITPMASLLVIAPVVLSTAGSGAVIAYLLAGFVAINIALCMGELGSVFPVAGGLYSIVTKVLGRPIGFLALLDYIGQAIFLPASIAIGIGTYLHALDAAIPENISSAIAMALITLLAIARITANAIFVSVFLVIEIGVLTFMTVGGLIHVTQPIGILLHPVLLVGQTATASGALHPVTVDAILAALAAALFSVNGYDSAINFSEETKGPAANIGRAVIIACSVGVVFEIIPFVASVFGAPDLKAYLASQTPLTWVIEQVFGTLIASLVLVGAIAAIVNATLAITLQFSRIVWASARDQAWPMPVNRALGKVSRRFHSPWVATLLVGICATILAYQFTLVSVVTFTSVLLVVLYALVAISAIVHRVRSRGEATPFRMPFWPVPPLIALIGSAVTLYEQTYQDILTVVAIFVAGLIYYGLYLGRRGVGYAPSAVPENLP</sequence>
<evidence type="ECO:0000313" key="7">
    <source>
        <dbReference type="EMBL" id="MCF3946603.1"/>
    </source>
</evidence>
<feature type="transmembrane region" description="Helical" evidence="6">
    <location>
        <begin position="434"/>
        <end position="453"/>
    </location>
</feature>
<feature type="transmembrane region" description="Helical" evidence="6">
    <location>
        <begin position="137"/>
        <end position="156"/>
    </location>
</feature>
<proteinExistence type="predicted"/>
<evidence type="ECO:0000256" key="2">
    <source>
        <dbReference type="ARBA" id="ARBA00022475"/>
    </source>
</evidence>
<evidence type="ECO:0000313" key="8">
    <source>
        <dbReference type="Proteomes" id="UP001521209"/>
    </source>
</evidence>
<feature type="transmembrane region" description="Helical" evidence="6">
    <location>
        <begin position="163"/>
        <end position="185"/>
    </location>
</feature>
<keyword evidence="5 6" id="KW-0472">Membrane</keyword>
<evidence type="ECO:0000256" key="4">
    <source>
        <dbReference type="ARBA" id="ARBA00022989"/>
    </source>
</evidence>
<dbReference type="InterPro" id="IPR002293">
    <property type="entry name" value="AA/rel_permease1"/>
</dbReference>
<dbReference type="PANTHER" id="PTHR42770">
    <property type="entry name" value="AMINO ACID TRANSPORTER-RELATED"/>
    <property type="match status" value="1"/>
</dbReference>
<evidence type="ECO:0000256" key="1">
    <source>
        <dbReference type="ARBA" id="ARBA00004651"/>
    </source>
</evidence>
<keyword evidence="3 6" id="KW-0812">Transmembrane</keyword>